<dbReference type="KEGG" id="tut:107364150"/>
<dbReference type="AlphaFoldDB" id="T1KHK6"/>
<feature type="transmembrane region" description="Helical" evidence="8">
    <location>
        <begin position="173"/>
        <end position="195"/>
    </location>
</feature>
<dbReference type="eggNOG" id="KOG1479">
    <property type="taxonomic scope" value="Eukaryota"/>
</dbReference>
<evidence type="ECO:0000256" key="2">
    <source>
        <dbReference type="ARBA" id="ARBA00007965"/>
    </source>
</evidence>
<evidence type="ECO:0000256" key="7">
    <source>
        <dbReference type="SAM" id="MobiDB-lite"/>
    </source>
</evidence>
<dbReference type="OrthoDB" id="10014563at2759"/>
<reference evidence="9" key="2">
    <citation type="submission" date="2015-06" db="UniProtKB">
        <authorList>
            <consortium name="EnsemblMetazoa"/>
        </authorList>
    </citation>
    <scope>IDENTIFICATION</scope>
</reference>
<accession>T1KHK6</accession>
<name>T1KHK6_TETUR</name>
<dbReference type="OMA" id="QFAAVKY"/>
<evidence type="ECO:0000313" key="9">
    <source>
        <dbReference type="EnsemblMetazoa" id="tetur11g04730.1"/>
    </source>
</evidence>
<feature type="region of interest" description="Disordered" evidence="7">
    <location>
        <begin position="21"/>
        <end position="60"/>
    </location>
</feature>
<evidence type="ECO:0000256" key="4">
    <source>
        <dbReference type="ARBA" id="ARBA00022692"/>
    </source>
</evidence>
<keyword evidence="4 8" id="KW-0812">Transmembrane</keyword>
<dbReference type="InterPro" id="IPR002259">
    <property type="entry name" value="Eqnu_transpt"/>
</dbReference>
<comment type="similarity">
    <text evidence="2">Belongs to the SLC29A/ENT transporter (TC 2.A.57) family.</text>
</comment>
<gene>
    <name evidence="9" type="primary">107364150</name>
</gene>
<dbReference type="InterPro" id="IPR036259">
    <property type="entry name" value="MFS_trans_sf"/>
</dbReference>
<evidence type="ECO:0000256" key="6">
    <source>
        <dbReference type="ARBA" id="ARBA00023136"/>
    </source>
</evidence>
<organism evidence="9 10">
    <name type="scientific">Tetranychus urticae</name>
    <name type="common">Two-spotted spider mite</name>
    <dbReference type="NCBI Taxonomy" id="32264"/>
    <lineage>
        <taxon>Eukaryota</taxon>
        <taxon>Metazoa</taxon>
        <taxon>Ecdysozoa</taxon>
        <taxon>Arthropoda</taxon>
        <taxon>Chelicerata</taxon>
        <taxon>Arachnida</taxon>
        <taxon>Acari</taxon>
        <taxon>Acariformes</taxon>
        <taxon>Trombidiformes</taxon>
        <taxon>Prostigmata</taxon>
        <taxon>Eleutherengona</taxon>
        <taxon>Raphignathae</taxon>
        <taxon>Tetranychoidea</taxon>
        <taxon>Tetranychidae</taxon>
        <taxon>Tetranychus</taxon>
    </lineage>
</organism>
<feature type="transmembrane region" description="Helical" evidence="8">
    <location>
        <begin position="565"/>
        <end position="586"/>
    </location>
</feature>
<dbReference type="EnsemblMetazoa" id="tetur11g04730.1">
    <property type="protein sequence ID" value="tetur11g04730.1"/>
    <property type="gene ID" value="tetur11g04730"/>
</dbReference>
<evidence type="ECO:0000313" key="10">
    <source>
        <dbReference type="Proteomes" id="UP000015104"/>
    </source>
</evidence>
<feature type="transmembrane region" description="Helical" evidence="8">
    <location>
        <begin position="201"/>
        <end position="222"/>
    </location>
</feature>
<evidence type="ECO:0000256" key="8">
    <source>
        <dbReference type="SAM" id="Phobius"/>
    </source>
</evidence>
<proteinExistence type="inferred from homology"/>
<feature type="compositionally biased region" description="Low complexity" evidence="7">
    <location>
        <begin position="32"/>
        <end position="46"/>
    </location>
</feature>
<dbReference type="PANTHER" id="PTHR10332">
    <property type="entry name" value="EQUILIBRATIVE NUCLEOSIDE TRANSPORTER"/>
    <property type="match status" value="1"/>
</dbReference>
<feature type="transmembrane region" description="Helical" evidence="8">
    <location>
        <begin position="694"/>
        <end position="717"/>
    </location>
</feature>
<dbReference type="SUPFAM" id="SSF103473">
    <property type="entry name" value="MFS general substrate transporter"/>
    <property type="match status" value="1"/>
</dbReference>
<evidence type="ECO:0000256" key="3">
    <source>
        <dbReference type="ARBA" id="ARBA00022448"/>
    </source>
</evidence>
<evidence type="ECO:0000256" key="5">
    <source>
        <dbReference type="ARBA" id="ARBA00022989"/>
    </source>
</evidence>
<dbReference type="GO" id="GO:0008504">
    <property type="term" value="F:monoamine transmembrane transporter activity"/>
    <property type="evidence" value="ECO:0007669"/>
    <property type="project" value="TreeGrafter"/>
</dbReference>
<reference evidence="10" key="1">
    <citation type="submission" date="2011-08" db="EMBL/GenBank/DDBJ databases">
        <authorList>
            <person name="Rombauts S."/>
        </authorList>
    </citation>
    <scope>NUCLEOTIDE SEQUENCE</scope>
    <source>
        <strain evidence="10">London</strain>
    </source>
</reference>
<dbReference type="PANTHER" id="PTHR10332:SF10">
    <property type="entry name" value="EQUILIBRATIVE NUCLEOSIDE TRANSPORTER 4"/>
    <property type="match status" value="1"/>
</dbReference>
<feature type="transmembrane region" description="Helical" evidence="8">
    <location>
        <begin position="301"/>
        <end position="321"/>
    </location>
</feature>
<feature type="transmembrane region" description="Helical" evidence="8">
    <location>
        <begin position="598"/>
        <end position="623"/>
    </location>
</feature>
<keyword evidence="5 8" id="KW-1133">Transmembrane helix</keyword>
<keyword evidence="10" id="KW-1185">Reference proteome</keyword>
<dbReference type="Proteomes" id="UP000015104">
    <property type="component" value="Unassembled WGS sequence"/>
</dbReference>
<feature type="transmembrane region" description="Helical" evidence="8">
    <location>
        <begin position="234"/>
        <end position="253"/>
    </location>
</feature>
<dbReference type="EMBL" id="CAEY01000075">
    <property type="status" value="NOT_ANNOTATED_CDS"/>
    <property type="molecule type" value="Genomic_DNA"/>
</dbReference>
<dbReference type="GO" id="GO:0005337">
    <property type="term" value="F:nucleoside transmembrane transporter activity"/>
    <property type="evidence" value="ECO:0007669"/>
    <property type="project" value="InterPro"/>
</dbReference>
<protein>
    <submittedName>
        <fullName evidence="9">Uncharacterized protein</fullName>
    </submittedName>
</protein>
<evidence type="ECO:0000256" key="1">
    <source>
        <dbReference type="ARBA" id="ARBA00004141"/>
    </source>
</evidence>
<sequence length="751" mass="83258">MSCGHLLLAKGKWKAPKFRYMRKSRKQTLPASVTSSPSVDGSSGPSRRTDKPRLKNIISEEDTADDEACLQSSPGPRLCYHLLSSSDHQTLSSSSAFLNGNHQHSYPTDTNITSNIDGTRAYPSSSPCSSPPVDVYNGVYFGLLLAGVGFLLPYNSFVIAVDYFQDHFPGTPIMFDISFVYILSACLAVCINNLLVELVPLFWRINFGYILSFGTLTAVATFEIAFCPFTQATAYSLILSAVGVIAFGCTIQQSSFYGYTSMLPTRYTQAVMTGESAAGLIVSINRIVTKLVFSDERVNTLLFFGLSIVLIGCCIFIHNYLQKTAFVRYYLTLCSKTRSKSKEAHKRSNILEVESERTKDLIEGGHRGHSEGLSLVDYLETDQRSITERSILGPTSLVPLGSPIMSDGDYNKKRWVAHSDSTEFDMPFGIDEEDLANYVPPVLPEPSWKREAKTSTTSVNTTPASISKKSVLSTFSDRKKWKSGLNDLSDPISWNSDGDLIEEIIDDDTKLEVTPPTLSSVTFKETSSGLFNFHHHSCCNSYNWKAWRKRLITGIQVRFKISQLIWPYMVSICMAYLVTLSLFPGIESEIINCSLETWMPVILMATFNLTDFIGKIVASFAYYLKPIHLIIISSIRFLLIPCLALCAAPRSAPFFRSIIWPLFFSSLLGFTNGIVGSLPMILAPSKVSYKLKELTGNLMTLSYSLGLTTGSAAAYLLDYLLGPSFQNPASVLCAQENQFKFNNNTVSNFVK</sequence>
<keyword evidence="6 8" id="KW-0472">Membrane</keyword>
<dbReference type="HOGENOM" id="CLU_021611_4_1_1"/>
<feature type="transmembrane region" description="Helical" evidence="8">
    <location>
        <begin position="138"/>
        <end position="161"/>
    </location>
</feature>
<comment type="subcellular location">
    <subcellularLocation>
        <location evidence="1">Membrane</location>
        <topology evidence="1">Multi-pass membrane protein</topology>
    </subcellularLocation>
</comment>
<feature type="transmembrane region" description="Helical" evidence="8">
    <location>
        <begin position="658"/>
        <end position="682"/>
    </location>
</feature>
<dbReference type="GO" id="GO:0005886">
    <property type="term" value="C:plasma membrane"/>
    <property type="evidence" value="ECO:0007669"/>
    <property type="project" value="TreeGrafter"/>
</dbReference>
<dbReference type="Pfam" id="PF01733">
    <property type="entry name" value="Nucleoside_tran"/>
    <property type="match status" value="2"/>
</dbReference>
<keyword evidence="3" id="KW-0813">Transport</keyword>
<feature type="transmembrane region" description="Helical" evidence="8">
    <location>
        <begin position="635"/>
        <end position="652"/>
    </location>
</feature>